<dbReference type="InterPro" id="IPR002401">
    <property type="entry name" value="Cyt_P450_E_grp-I"/>
</dbReference>
<dbReference type="InterPro" id="IPR001128">
    <property type="entry name" value="Cyt_P450"/>
</dbReference>
<comment type="caution">
    <text evidence="9">The sequence shown here is derived from an EMBL/GenBank/DDBJ whole genome shotgun (WGS) entry which is preliminary data.</text>
</comment>
<dbReference type="GO" id="GO:0020037">
    <property type="term" value="F:heme binding"/>
    <property type="evidence" value="ECO:0007669"/>
    <property type="project" value="InterPro"/>
</dbReference>
<dbReference type="GO" id="GO:0016705">
    <property type="term" value="F:oxidoreductase activity, acting on paired donors, with incorporation or reduction of molecular oxygen"/>
    <property type="evidence" value="ECO:0007669"/>
    <property type="project" value="InterPro"/>
</dbReference>
<dbReference type="GO" id="GO:0004497">
    <property type="term" value="F:monooxygenase activity"/>
    <property type="evidence" value="ECO:0007669"/>
    <property type="project" value="UniProtKB-KW"/>
</dbReference>
<dbReference type="Pfam" id="PF00067">
    <property type="entry name" value="p450"/>
    <property type="match status" value="1"/>
</dbReference>
<feature type="binding site" description="axial binding residue" evidence="8">
    <location>
        <position position="365"/>
    </location>
    <ligand>
        <name>heme</name>
        <dbReference type="ChEBI" id="CHEBI:30413"/>
    </ligand>
    <ligandPart>
        <name>Fe</name>
        <dbReference type="ChEBI" id="CHEBI:18248"/>
    </ligandPart>
</feature>
<evidence type="ECO:0000256" key="2">
    <source>
        <dbReference type="ARBA" id="ARBA00010617"/>
    </source>
</evidence>
<accession>A0A7C8IM02</accession>
<keyword evidence="7" id="KW-0503">Monooxygenase</keyword>
<evidence type="ECO:0000256" key="4">
    <source>
        <dbReference type="ARBA" id="ARBA00022723"/>
    </source>
</evidence>
<evidence type="ECO:0000256" key="5">
    <source>
        <dbReference type="ARBA" id="ARBA00023002"/>
    </source>
</evidence>
<evidence type="ECO:0000313" key="10">
    <source>
        <dbReference type="Proteomes" id="UP000481858"/>
    </source>
</evidence>
<dbReference type="PANTHER" id="PTHR24305">
    <property type="entry name" value="CYTOCHROME P450"/>
    <property type="match status" value="1"/>
</dbReference>
<protein>
    <recommendedName>
        <fullName evidence="11">Cytochrome P450</fullName>
    </recommendedName>
</protein>
<name>A0A7C8IM02_9PEZI</name>
<keyword evidence="3 8" id="KW-0349">Heme</keyword>
<dbReference type="EMBL" id="WUBL01000151">
    <property type="protein sequence ID" value="KAF2964423.1"/>
    <property type="molecule type" value="Genomic_DNA"/>
</dbReference>
<keyword evidence="4 8" id="KW-0479">Metal-binding</keyword>
<organism evidence="9 10">
    <name type="scientific">Xylaria multiplex</name>
    <dbReference type="NCBI Taxonomy" id="323545"/>
    <lineage>
        <taxon>Eukaryota</taxon>
        <taxon>Fungi</taxon>
        <taxon>Dikarya</taxon>
        <taxon>Ascomycota</taxon>
        <taxon>Pezizomycotina</taxon>
        <taxon>Sordariomycetes</taxon>
        <taxon>Xylariomycetidae</taxon>
        <taxon>Xylariales</taxon>
        <taxon>Xylariaceae</taxon>
        <taxon>Xylaria</taxon>
    </lineage>
</organism>
<keyword evidence="6 8" id="KW-0408">Iron</keyword>
<dbReference type="OrthoDB" id="3934656at2759"/>
<sequence>MIFDPETLIRINSARSGYEKALWYESARMDYRGNSVISEVNTAKHDKRKAKLAPAFAGKNVALLETKVDEWLAALVRAIRAKIAAGESTMDIGVMIQYFQVDLISELLIGKPWGDLEDEKDHFGYLKMSEFQVPAIQAFGFLPAARIIYTSPWFMKLFGPKPTDTGGLGLFMRVLQDEVEKRFKEKIGKPEGSWDILDEWIKNGVPPNECQFDLSLLVPAGSETSVMMIRGTLLLLMSSPVAYWKLKQEIRDGIAAGRISNPITSEETRGLEYTQAVVREGLRLMTPIGFGFSKLVPSSGDTICGKFIPGGTSVYPNYHSLMRCEEVFGSDAESFRPERFLGNSQDVAYMSKVVDLTFGGGRFVCLGKTVANLEMNKIFVELLRNFDFQVATPEKPWKRWAYGTFVIQDFRTRVTEDTTME</sequence>
<dbReference type="GO" id="GO:0005506">
    <property type="term" value="F:iron ion binding"/>
    <property type="evidence" value="ECO:0007669"/>
    <property type="project" value="InterPro"/>
</dbReference>
<reference evidence="9 10" key="1">
    <citation type="submission" date="2019-12" db="EMBL/GenBank/DDBJ databases">
        <title>Draft genome sequence of the ascomycete Xylaria multiplex DSM 110363.</title>
        <authorList>
            <person name="Buettner E."/>
            <person name="Kellner H."/>
        </authorList>
    </citation>
    <scope>NUCLEOTIDE SEQUENCE [LARGE SCALE GENOMIC DNA]</scope>
    <source>
        <strain evidence="9 10">DSM 110363</strain>
    </source>
</reference>
<dbReference type="AlphaFoldDB" id="A0A7C8IM02"/>
<dbReference type="PRINTS" id="PR00385">
    <property type="entry name" value="P450"/>
</dbReference>
<dbReference type="InterPro" id="IPR050121">
    <property type="entry name" value="Cytochrome_P450_monoxygenase"/>
</dbReference>
<evidence type="ECO:0000313" key="9">
    <source>
        <dbReference type="EMBL" id="KAF2964423.1"/>
    </source>
</evidence>
<comment type="similarity">
    <text evidence="2">Belongs to the cytochrome P450 family.</text>
</comment>
<evidence type="ECO:0000256" key="7">
    <source>
        <dbReference type="ARBA" id="ARBA00023033"/>
    </source>
</evidence>
<evidence type="ECO:0000256" key="3">
    <source>
        <dbReference type="ARBA" id="ARBA00022617"/>
    </source>
</evidence>
<dbReference type="SUPFAM" id="SSF48264">
    <property type="entry name" value="Cytochrome P450"/>
    <property type="match status" value="1"/>
</dbReference>
<keyword evidence="10" id="KW-1185">Reference proteome</keyword>
<evidence type="ECO:0000256" key="6">
    <source>
        <dbReference type="ARBA" id="ARBA00023004"/>
    </source>
</evidence>
<gene>
    <name evidence="9" type="ORF">GQX73_g9148</name>
</gene>
<comment type="cofactor">
    <cofactor evidence="1 8">
        <name>heme</name>
        <dbReference type="ChEBI" id="CHEBI:30413"/>
    </cofactor>
</comment>
<evidence type="ECO:0000256" key="1">
    <source>
        <dbReference type="ARBA" id="ARBA00001971"/>
    </source>
</evidence>
<dbReference type="InParanoid" id="A0A7C8IM02"/>
<evidence type="ECO:0000256" key="8">
    <source>
        <dbReference type="PIRSR" id="PIRSR602401-1"/>
    </source>
</evidence>
<dbReference type="InterPro" id="IPR036396">
    <property type="entry name" value="Cyt_P450_sf"/>
</dbReference>
<dbReference type="PANTHER" id="PTHR24305:SF77">
    <property type="entry name" value="CYTOCHROME P450 MONOOXYGENASE"/>
    <property type="match status" value="1"/>
</dbReference>
<dbReference type="Proteomes" id="UP000481858">
    <property type="component" value="Unassembled WGS sequence"/>
</dbReference>
<dbReference type="Gene3D" id="1.10.630.10">
    <property type="entry name" value="Cytochrome P450"/>
    <property type="match status" value="1"/>
</dbReference>
<keyword evidence="5" id="KW-0560">Oxidoreductase</keyword>
<proteinExistence type="inferred from homology"/>
<dbReference type="PRINTS" id="PR00463">
    <property type="entry name" value="EP450I"/>
</dbReference>
<evidence type="ECO:0008006" key="11">
    <source>
        <dbReference type="Google" id="ProtNLM"/>
    </source>
</evidence>